<sequence>MTLIQPPMMVNGGIHPARTMRMMIRDLSRGSQGVTEYNDLKVTQQVTPTSGVQISDGSAVVRGAAWGQGSYTQYNVGTALLSIAPTGATGRTDLVVLRVEDPEYEGTLDPTADDIGFFTVVSNVSATATAPPAGMTAVALARITLPPNTATVTDAMITDLRVIANPRRDRQLYTSFPGDPLSHLTAQDNAWHNWPAAARWSIAVPPWAVSVKIITTIAGLRLDSSNVYAHMQNVFGTVQGQDTSVDDDQGNGIRRNTVVLADSLGIPAAMRGTTQSLYLQTYMSKSESGNLGVDSATSLIADVEFTEGVV</sequence>
<dbReference type="RefSeq" id="WP_380531080.1">
    <property type="nucleotide sequence ID" value="NZ_JBHFAB010000001.1"/>
</dbReference>
<organism evidence="1 2">
    <name type="scientific">Streptacidiphilus cavernicola</name>
    <dbReference type="NCBI Taxonomy" id="3342716"/>
    <lineage>
        <taxon>Bacteria</taxon>
        <taxon>Bacillati</taxon>
        <taxon>Actinomycetota</taxon>
        <taxon>Actinomycetes</taxon>
        <taxon>Kitasatosporales</taxon>
        <taxon>Streptomycetaceae</taxon>
        <taxon>Streptacidiphilus</taxon>
    </lineage>
</organism>
<evidence type="ECO:0008006" key="3">
    <source>
        <dbReference type="Google" id="ProtNLM"/>
    </source>
</evidence>
<protein>
    <recommendedName>
        <fullName evidence="3">Minor tail protein</fullName>
    </recommendedName>
</protein>
<dbReference type="Proteomes" id="UP001592531">
    <property type="component" value="Unassembled WGS sequence"/>
</dbReference>
<gene>
    <name evidence="1" type="ORF">ACEZDE_02005</name>
</gene>
<evidence type="ECO:0000313" key="1">
    <source>
        <dbReference type="EMBL" id="MFC1415425.1"/>
    </source>
</evidence>
<dbReference type="EMBL" id="JBHFAB010000001">
    <property type="protein sequence ID" value="MFC1415425.1"/>
    <property type="molecule type" value="Genomic_DNA"/>
</dbReference>
<accession>A0ABV6VNV8</accession>
<keyword evidence="2" id="KW-1185">Reference proteome</keyword>
<comment type="caution">
    <text evidence="1">The sequence shown here is derived from an EMBL/GenBank/DDBJ whole genome shotgun (WGS) entry which is preliminary data.</text>
</comment>
<proteinExistence type="predicted"/>
<evidence type="ECO:0000313" key="2">
    <source>
        <dbReference type="Proteomes" id="UP001592531"/>
    </source>
</evidence>
<name>A0ABV6VNV8_9ACTN</name>
<reference evidence="1 2" key="1">
    <citation type="submission" date="2024-09" db="EMBL/GenBank/DDBJ databases">
        <authorList>
            <person name="Lee S.D."/>
        </authorList>
    </citation>
    <scope>NUCLEOTIDE SEQUENCE [LARGE SCALE GENOMIC DNA]</scope>
    <source>
        <strain evidence="1 2">N8-3</strain>
    </source>
</reference>